<dbReference type="InterPro" id="IPR052201">
    <property type="entry name" value="LRR-containing_regulator"/>
</dbReference>
<dbReference type="SUPFAM" id="SSF52047">
    <property type="entry name" value="RNI-like"/>
    <property type="match status" value="1"/>
</dbReference>
<evidence type="ECO:0000256" key="1">
    <source>
        <dbReference type="ARBA" id="ARBA00022737"/>
    </source>
</evidence>
<dbReference type="EMBL" id="HBIN01020743">
    <property type="protein sequence ID" value="CAE0445874.1"/>
    <property type="molecule type" value="Transcribed_RNA"/>
</dbReference>
<dbReference type="SMART" id="SM00368">
    <property type="entry name" value="LRR_RI"/>
    <property type="match status" value="3"/>
</dbReference>
<sequence>MFSDRLDMDTLFFYFWLKKLNSIDCEVIGKLIISNQTWLRISLEYNNLDNEAVDFLAEGVKHNNTLIQLFVGNNKDITNCQNLCEALGTNTSLELLSFRGCSISDLGAHNIAEMLKKNKGLVQLDLSQNSIGNEGLNRLGKALDKTYCFESIIVWGQDKKNKKDKGLKALKKAAKDFNKTSTRKILVNKSVIAT</sequence>
<gene>
    <name evidence="2" type="ORF">ASTO00021_LOCUS15878</name>
</gene>
<accession>A0A7S3V1S2</accession>
<dbReference type="Gene3D" id="3.80.10.10">
    <property type="entry name" value="Ribonuclease Inhibitor"/>
    <property type="match status" value="2"/>
</dbReference>
<reference evidence="2" key="1">
    <citation type="submission" date="2021-01" db="EMBL/GenBank/DDBJ databases">
        <authorList>
            <person name="Corre E."/>
            <person name="Pelletier E."/>
            <person name="Niang G."/>
            <person name="Scheremetjew M."/>
            <person name="Finn R."/>
            <person name="Kale V."/>
            <person name="Holt S."/>
            <person name="Cochrane G."/>
            <person name="Meng A."/>
            <person name="Brown T."/>
            <person name="Cohen L."/>
        </authorList>
    </citation>
    <scope>NUCLEOTIDE SEQUENCE</scope>
    <source>
        <strain evidence="2">GSBS06</strain>
    </source>
</reference>
<evidence type="ECO:0000313" key="2">
    <source>
        <dbReference type="EMBL" id="CAE0445874.1"/>
    </source>
</evidence>
<protein>
    <submittedName>
        <fullName evidence="2">Uncharacterized protein</fullName>
    </submittedName>
</protein>
<dbReference type="InterPro" id="IPR032675">
    <property type="entry name" value="LRR_dom_sf"/>
</dbReference>
<dbReference type="PANTHER" id="PTHR24111">
    <property type="entry name" value="LEUCINE-RICH REPEAT-CONTAINING PROTEIN 34"/>
    <property type="match status" value="1"/>
</dbReference>
<dbReference type="AlphaFoldDB" id="A0A7S3V1S2"/>
<dbReference type="PANTHER" id="PTHR24111:SF0">
    <property type="entry name" value="LEUCINE-RICH REPEAT-CONTAINING PROTEIN"/>
    <property type="match status" value="1"/>
</dbReference>
<organism evidence="2">
    <name type="scientific">Aplanochytrium stocchinoi</name>
    <dbReference type="NCBI Taxonomy" id="215587"/>
    <lineage>
        <taxon>Eukaryota</taxon>
        <taxon>Sar</taxon>
        <taxon>Stramenopiles</taxon>
        <taxon>Bigyra</taxon>
        <taxon>Labyrinthulomycetes</taxon>
        <taxon>Thraustochytrida</taxon>
        <taxon>Thraustochytriidae</taxon>
        <taxon>Aplanochytrium</taxon>
    </lineage>
</organism>
<name>A0A7S3V1S2_9STRA</name>
<keyword evidence="1" id="KW-0677">Repeat</keyword>
<proteinExistence type="predicted"/>